<dbReference type="AlphaFoldDB" id="A0A4R5KH76"/>
<reference evidence="5 6" key="1">
    <citation type="submission" date="2019-03" db="EMBL/GenBank/DDBJ databases">
        <title>This is whole genome sequence of Paenibacillus sp MS74 strain.</title>
        <authorList>
            <person name="Trinh H.N."/>
        </authorList>
    </citation>
    <scope>NUCLEOTIDE SEQUENCE [LARGE SCALE GENOMIC DNA]</scope>
    <source>
        <strain evidence="5 6">MS74</strain>
    </source>
</reference>
<dbReference type="PROSITE" id="PS00041">
    <property type="entry name" value="HTH_ARAC_FAMILY_1"/>
    <property type="match status" value="1"/>
</dbReference>
<comment type="caution">
    <text evidence="5">The sequence shown here is derived from an EMBL/GenBank/DDBJ whole genome shotgun (WGS) entry which is preliminary data.</text>
</comment>
<name>A0A4R5KH76_9BACL</name>
<evidence type="ECO:0000313" key="5">
    <source>
        <dbReference type="EMBL" id="TDF94098.1"/>
    </source>
</evidence>
<keyword evidence="6" id="KW-1185">Reference proteome</keyword>
<keyword evidence="3" id="KW-0804">Transcription</keyword>
<evidence type="ECO:0000256" key="1">
    <source>
        <dbReference type="ARBA" id="ARBA00023015"/>
    </source>
</evidence>
<dbReference type="Pfam" id="PF12833">
    <property type="entry name" value="HTH_18"/>
    <property type="match status" value="1"/>
</dbReference>
<dbReference type="EMBL" id="SMRT01000014">
    <property type="protein sequence ID" value="TDF94098.1"/>
    <property type="molecule type" value="Genomic_DNA"/>
</dbReference>
<dbReference type="PANTHER" id="PTHR43280:SF28">
    <property type="entry name" value="HTH-TYPE TRANSCRIPTIONAL ACTIVATOR RHAS"/>
    <property type="match status" value="1"/>
</dbReference>
<feature type="domain" description="HTH araC/xylS-type" evidence="4">
    <location>
        <begin position="5"/>
        <end position="103"/>
    </location>
</feature>
<dbReference type="Gene3D" id="1.10.10.60">
    <property type="entry name" value="Homeodomain-like"/>
    <property type="match status" value="2"/>
</dbReference>
<keyword evidence="2" id="KW-0238">DNA-binding</keyword>
<evidence type="ECO:0000313" key="6">
    <source>
        <dbReference type="Proteomes" id="UP000295636"/>
    </source>
</evidence>
<gene>
    <name evidence="5" type="ORF">E1757_24710</name>
</gene>
<evidence type="ECO:0000259" key="4">
    <source>
        <dbReference type="PROSITE" id="PS01124"/>
    </source>
</evidence>
<dbReference type="SMART" id="SM00342">
    <property type="entry name" value="HTH_ARAC"/>
    <property type="match status" value="1"/>
</dbReference>
<dbReference type="PRINTS" id="PR00032">
    <property type="entry name" value="HTHARAC"/>
</dbReference>
<dbReference type="OrthoDB" id="9778008at2"/>
<dbReference type="SUPFAM" id="SSF46689">
    <property type="entry name" value="Homeodomain-like"/>
    <property type="match status" value="1"/>
</dbReference>
<dbReference type="RefSeq" id="WP_133233206.1">
    <property type="nucleotide sequence ID" value="NZ_SMRT01000014.1"/>
</dbReference>
<protein>
    <submittedName>
        <fullName evidence="5">AraC family transcriptional regulator</fullName>
    </submittedName>
</protein>
<evidence type="ECO:0000256" key="2">
    <source>
        <dbReference type="ARBA" id="ARBA00023125"/>
    </source>
</evidence>
<sequence>MIAIKKMLGYIQTHYSEKISLQNIATAGAVCRSKCCTLFINTLKKTPIEYLTNYRIQKSIDFMTNYNLNITDIATACGFNSSNYFAETFKRIQGVSPSEYRKTISYFM</sequence>
<dbReference type="InterPro" id="IPR018062">
    <property type="entry name" value="HTH_AraC-typ_CS"/>
</dbReference>
<evidence type="ECO:0000256" key="3">
    <source>
        <dbReference type="ARBA" id="ARBA00023163"/>
    </source>
</evidence>
<dbReference type="GO" id="GO:0003700">
    <property type="term" value="F:DNA-binding transcription factor activity"/>
    <property type="evidence" value="ECO:0007669"/>
    <property type="project" value="InterPro"/>
</dbReference>
<keyword evidence="1" id="KW-0805">Transcription regulation</keyword>
<dbReference type="InterPro" id="IPR020449">
    <property type="entry name" value="Tscrpt_reg_AraC-type_HTH"/>
</dbReference>
<dbReference type="PROSITE" id="PS01124">
    <property type="entry name" value="HTH_ARAC_FAMILY_2"/>
    <property type="match status" value="1"/>
</dbReference>
<proteinExistence type="predicted"/>
<dbReference type="InterPro" id="IPR018060">
    <property type="entry name" value="HTH_AraC"/>
</dbReference>
<dbReference type="GO" id="GO:0043565">
    <property type="term" value="F:sequence-specific DNA binding"/>
    <property type="evidence" value="ECO:0007669"/>
    <property type="project" value="InterPro"/>
</dbReference>
<organism evidence="5 6">
    <name type="scientific">Paenibacillus piri</name>
    <dbReference type="NCBI Taxonomy" id="2547395"/>
    <lineage>
        <taxon>Bacteria</taxon>
        <taxon>Bacillati</taxon>
        <taxon>Bacillota</taxon>
        <taxon>Bacilli</taxon>
        <taxon>Bacillales</taxon>
        <taxon>Paenibacillaceae</taxon>
        <taxon>Paenibacillus</taxon>
    </lineage>
</organism>
<dbReference type="InterPro" id="IPR009057">
    <property type="entry name" value="Homeodomain-like_sf"/>
</dbReference>
<dbReference type="Proteomes" id="UP000295636">
    <property type="component" value="Unassembled WGS sequence"/>
</dbReference>
<dbReference type="PANTHER" id="PTHR43280">
    <property type="entry name" value="ARAC-FAMILY TRANSCRIPTIONAL REGULATOR"/>
    <property type="match status" value="1"/>
</dbReference>
<accession>A0A4R5KH76</accession>